<dbReference type="Proteomes" id="UP001229421">
    <property type="component" value="Unassembled WGS sequence"/>
</dbReference>
<gene>
    <name evidence="2" type="ORF">QVD17_01029</name>
</gene>
<accession>A0AAD8L692</accession>
<evidence type="ECO:0000313" key="3">
    <source>
        <dbReference type="Proteomes" id="UP001229421"/>
    </source>
</evidence>
<name>A0AAD8L692_TARER</name>
<comment type="caution">
    <text evidence="2">The sequence shown here is derived from an EMBL/GenBank/DDBJ whole genome shotgun (WGS) entry which is preliminary data.</text>
</comment>
<reference evidence="2" key="1">
    <citation type="journal article" date="2023" name="bioRxiv">
        <title>Improved chromosome-level genome assembly for marigold (Tagetes erecta).</title>
        <authorList>
            <person name="Jiang F."/>
            <person name="Yuan L."/>
            <person name="Wang S."/>
            <person name="Wang H."/>
            <person name="Xu D."/>
            <person name="Wang A."/>
            <person name="Fan W."/>
        </authorList>
    </citation>
    <scope>NUCLEOTIDE SEQUENCE</scope>
    <source>
        <strain evidence="2">WSJ</strain>
        <tissue evidence="2">Leaf</tissue>
    </source>
</reference>
<evidence type="ECO:0000313" key="2">
    <source>
        <dbReference type="EMBL" id="KAK1435268.1"/>
    </source>
</evidence>
<protein>
    <submittedName>
        <fullName evidence="2">Uncharacterized protein</fullName>
    </submittedName>
</protein>
<sequence>MDVCLFFRLVCYISSVCQNLFNNSNLLFMLSRRLLFDSIDVALFLHFVFIDFYSIQLMWPYFRLLFSSYFYSIQL</sequence>
<evidence type="ECO:0000256" key="1">
    <source>
        <dbReference type="SAM" id="Phobius"/>
    </source>
</evidence>
<keyword evidence="1" id="KW-0812">Transmembrane</keyword>
<proteinExistence type="predicted"/>
<dbReference type="EMBL" id="JAUHHV010000001">
    <property type="protein sequence ID" value="KAK1435268.1"/>
    <property type="molecule type" value="Genomic_DNA"/>
</dbReference>
<keyword evidence="3" id="KW-1185">Reference proteome</keyword>
<dbReference type="AlphaFoldDB" id="A0AAD8L692"/>
<feature type="transmembrane region" description="Helical" evidence="1">
    <location>
        <begin position="41"/>
        <end position="62"/>
    </location>
</feature>
<keyword evidence="1" id="KW-0472">Membrane</keyword>
<organism evidence="2 3">
    <name type="scientific">Tagetes erecta</name>
    <name type="common">African marigold</name>
    <dbReference type="NCBI Taxonomy" id="13708"/>
    <lineage>
        <taxon>Eukaryota</taxon>
        <taxon>Viridiplantae</taxon>
        <taxon>Streptophyta</taxon>
        <taxon>Embryophyta</taxon>
        <taxon>Tracheophyta</taxon>
        <taxon>Spermatophyta</taxon>
        <taxon>Magnoliopsida</taxon>
        <taxon>eudicotyledons</taxon>
        <taxon>Gunneridae</taxon>
        <taxon>Pentapetalae</taxon>
        <taxon>asterids</taxon>
        <taxon>campanulids</taxon>
        <taxon>Asterales</taxon>
        <taxon>Asteraceae</taxon>
        <taxon>Asteroideae</taxon>
        <taxon>Heliantheae alliance</taxon>
        <taxon>Tageteae</taxon>
        <taxon>Tagetes</taxon>
    </lineage>
</organism>
<keyword evidence="1" id="KW-1133">Transmembrane helix</keyword>